<dbReference type="PhylomeDB" id="Q9U1P0"/>
<dbReference type="PaxDb" id="6239-ZK262.4"/>
<proteinExistence type="predicted"/>
<evidence type="ECO:0000313" key="3">
    <source>
        <dbReference type="WormBase" id="ZK262.4"/>
    </source>
</evidence>
<evidence type="ECO:0000313" key="1">
    <source>
        <dbReference type="EMBL" id="CAB63419.1"/>
    </source>
</evidence>
<dbReference type="RefSeq" id="NP_507605.1">
    <property type="nucleotide sequence ID" value="NM_075204.1"/>
</dbReference>
<dbReference type="InParanoid" id="Q9U1P0"/>
<gene>
    <name evidence="1" type="ORF">CELE_ZK262.4</name>
    <name evidence="1 3" type="ORF">ZK262.4</name>
</gene>
<protein>
    <submittedName>
        <fullName evidence="1">WSN domain-containing protein</fullName>
    </submittedName>
</protein>
<evidence type="ECO:0000313" key="2">
    <source>
        <dbReference type="Proteomes" id="UP000001940"/>
    </source>
</evidence>
<name>Q9U1P0_CAEEL</name>
<keyword evidence="2" id="KW-1185">Reference proteome</keyword>
<sequence length="76" mass="8541">MLLFPVFGLTAAFEPDVLLSPPAPFFSFKYISTINDIAKGIDLQVDLMNREIPKLIGDVAHYQMCKFLPKCHINSV</sequence>
<dbReference type="CTD" id="191268"/>
<dbReference type="EMBL" id="BX284605">
    <property type="protein sequence ID" value="CAB63419.1"/>
    <property type="molecule type" value="Genomic_DNA"/>
</dbReference>
<dbReference type="HOGENOM" id="CLU_179521_0_0_1"/>
<dbReference type="UCSC" id="ZK262.4">
    <property type="organism name" value="c. elegans"/>
</dbReference>
<dbReference type="Proteomes" id="UP000001940">
    <property type="component" value="Chromosome V"/>
</dbReference>
<organism evidence="1 2">
    <name type="scientific">Caenorhabditis elegans</name>
    <dbReference type="NCBI Taxonomy" id="6239"/>
    <lineage>
        <taxon>Eukaryota</taxon>
        <taxon>Metazoa</taxon>
        <taxon>Ecdysozoa</taxon>
        <taxon>Nematoda</taxon>
        <taxon>Chromadorea</taxon>
        <taxon>Rhabditida</taxon>
        <taxon>Rhabditina</taxon>
        <taxon>Rhabditomorpha</taxon>
        <taxon>Rhabditoidea</taxon>
        <taxon>Rhabditidae</taxon>
        <taxon>Peloderinae</taxon>
        <taxon>Caenorhabditis</taxon>
    </lineage>
</organism>
<dbReference type="GeneID" id="191268"/>
<reference evidence="1 2" key="1">
    <citation type="journal article" date="1998" name="Science">
        <title>Genome sequence of the nematode C. elegans: a platform for investigating biology.</title>
        <authorList>
            <consortium name="The C. elegans sequencing consortium"/>
            <person name="Sulson J.E."/>
            <person name="Waterston R."/>
        </authorList>
    </citation>
    <scope>NUCLEOTIDE SEQUENCE [LARGE SCALE GENOMIC DNA]</scope>
    <source>
        <strain evidence="1 2">Bristol N2</strain>
    </source>
</reference>
<dbReference type="Bgee" id="WBGene00013951">
    <property type="expression patterns" value="Expressed in larva and 3 other cell types or tissues"/>
</dbReference>
<dbReference type="AGR" id="WB:WBGene00013951"/>
<dbReference type="WormBase" id="ZK262.4">
    <property type="protein sequence ID" value="CE20427"/>
    <property type="gene ID" value="WBGene00013951"/>
</dbReference>
<dbReference type="AlphaFoldDB" id="Q9U1P0"/>
<dbReference type="KEGG" id="cel:CELE_ZK262.4"/>
<accession>Q9U1P0</accession>